<dbReference type="RefSeq" id="WP_034545185.1">
    <property type="nucleotide sequence ID" value="NZ_FSRN01000001.1"/>
</dbReference>
<sequence>MLNNDKDVLLDDETLATVSKIFKVLSDPTRLSILYLLESKEINVGTLASILSIEQSAISHQLKLLKAARLVKSRRVGKTMLYSQTDDHVYSILKQVILHSKEENQ</sequence>
<dbReference type="AlphaFoldDB" id="A0A1N6HCU2"/>
<proteinExistence type="predicted"/>
<dbReference type="InterPro" id="IPR001845">
    <property type="entry name" value="HTH_ArsR_DNA-bd_dom"/>
</dbReference>
<dbReference type="NCBIfam" id="NF033788">
    <property type="entry name" value="HTH_metalloreg"/>
    <property type="match status" value="1"/>
</dbReference>
<evidence type="ECO:0000256" key="2">
    <source>
        <dbReference type="ARBA" id="ARBA00023125"/>
    </source>
</evidence>
<name>A0A1N6HCU2_9LACT</name>
<evidence type="ECO:0000313" key="5">
    <source>
        <dbReference type="EMBL" id="SIO17475.1"/>
    </source>
</evidence>
<dbReference type="STRING" id="28230.SAMN05878443_1776"/>
<protein>
    <submittedName>
        <fullName evidence="5">Transcriptional regulator, ArsR family</fullName>
    </submittedName>
</protein>
<dbReference type="SMART" id="SM00418">
    <property type="entry name" value="HTH_ARSR"/>
    <property type="match status" value="1"/>
</dbReference>
<dbReference type="CDD" id="cd00090">
    <property type="entry name" value="HTH_ARSR"/>
    <property type="match status" value="1"/>
</dbReference>
<dbReference type="PANTHER" id="PTHR43132">
    <property type="entry name" value="ARSENICAL RESISTANCE OPERON REPRESSOR ARSR-RELATED"/>
    <property type="match status" value="1"/>
</dbReference>
<dbReference type="Pfam" id="PF01022">
    <property type="entry name" value="HTH_5"/>
    <property type="match status" value="1"/>
</dbReference>
<dbReference type="EMBL" id="FSRN01000001">
    <property type="protein sequence ID" value="SIO17475.1"/>
    <property type="molecule type" value="Genomic_DNA"/>
</dbReference>
<dbReference type="GO" id="GO:0003700">
    <property type="term" value="F:DNA-binding transcription factor activity"/>
    <property type="evidence" value="ECO:0007669"/>
    <property type="project" value="InterPro"/>
</dbReference>
<dbReference type="PANTHER" id="PTHR43132:SF6">
    <property type="entry name" value="HTH-TYPE TRANSCRIPTIONAL REPRESSOR CZRA"/>
    <property type="match status" value="1"/>
</dbReference>
<evidence type="ECO:0000259" key="4">
    <source>
        <dbReference type="PROSITE" id="PS50987"/>
    </source>
</evidence>
<feature type="domain" description="HTH arsR-type" evidence="4">
    <location>
        <begin position="10"/>
        <end position="104"/>
    </location>
</feature>
<dbReference type="PRINTS" id="PR00778">
    <property type="entry name" value="HTHARSR"/>
</dbReference>
<dbReference type="SUPFAM" id="SSF46785">
    <property type="entry name" value="Winged helix' DNA-binding domain"/>
    <property type="match status" value="1"/>
</dbReference>
<keyword evidence="3" id="KW-0804">Transcription</keyword>
<keyword evidence="6" id="KW-1185">Reference proteome</keyword>
<dbReference type="InterPro" id="IPR036388">
    <property type="entry name" value="WH-like_DNA-bd_sf"/>
</dbReference>
<organism evidence="5 6">
    <name type="scientific">Carnobacterium alterfunditum</name>
    <dbReference type="NCBI Taxonomy" id="28230"/>
    <lineage>
        <taxon>Bacteria</taxon>
        <taxon>Bacillati</taxon>
        <taxon>Bacillota</taxon>
        <taxon>Bacilli</taxon>
        <taxon>Lactobacillales</taxon>
        <taxon>Carnobacteriaceae</taxon>
        <taxon>Carnobacterium</taxon>
    </lineage>
</organism>
<dbReference type="Proteomes" id="UP000184758">
    <property type="component" value="Unassembled WGS sequence"/>
</dbReference>
<keyword evidence="1" id="KW-0805">Transcription regulation</keyword>
<dbReference type="eggNOG" id="COG0640">
    <property type="taxonomic scope" value="Bacteria"/>
</dbReference>
<keyword evidence="2" id="KW-0238">DNA-binding</keyword>
<dbReference type="InterPro" id="IPR051011">
    <property type="entry name" value="Metal_resp_trans_reg"/>
</dbReference>
<dbReference type="InterPro" id="IPR036390">
    <property type="entry name" value="WH_DNA-bd_sf"/>
</dbReference>
<evidence type="ECO:0000313" key="6">
    <source>
        <dbReference type="Proteomes" id="UP000184758"/>
    </source>
</evidence>
<dbReference type="Gene3D" id="1.10.10.10">
    <property type="entry name" value="Winged helix-like DNA-binding domain superfamily/Winged helix DNA-binding domain"/>
    <property type="match status" value="1"/>
</dbReference>
<evidence type="ECO:0000256" key="1">
    <source>
        <dbReference type="ARBA" id="ARBA00023015"/>
    </source>
</evidence>
<accession>A0A1N6HCU2</accession>
<dbReference type="GO" id="GO:0003677">
    <property type="term" value="F:DNA binding"/>
    <property type="evidence" value="ECO:0007669"/>
    <property type="project" value="UniProtKB-KW"/>
</dbReference>
<reference evidence="6" key="1">
    <citation type="submission" date="2016-11" db="EMBL/GenBank/DDBJ databases">
        <authorList>
            <person name="Varghese N."/>
            <person name="Submissions S."/>
        </authorList>
    </citation>
    <scope>NUCLEOTIDE SEQUENCE [LARGE SCALE GENOMIC DNA]</scope>
    <source>
        <strain evidence="6">313</strain>
    </source>
</reference>
<dbReference type="InterPro" id="IPR011991">
    <property type="entry name" value="ArsR-like_HTH"/>
</dbReference>
<dbReference type="PROSITE" id="PS50987">
    <property type="entry name" value="HTH_ARSR_2"/>
    <property type="match status" value="1"/>
</dbReference>
<gene>
    <name evidence="5" type="ORF">SAMN05878443_1776</name>
</gene>
<evidence type="ECO:0000256" key="3">
    <source>
        <dbReference type="ARBA" id="ARBA00023163"/>
    </source>
</evidence>
<dbReference type="OrthoDB" id="9794330at2"/>